<evidence type="ECO:0000313" key="2">
    <source>
        <dbReference type="Proteomes" id="UP001153365"/>
    </source>
</evidence>
<sequence>MVDLNSDQTDLVKDDEKDQEIRSSIQSILKDKLSQINDIDKEIHRFKDLNLKLSQEVQNLVLERYPKGYKVMVMSQIIQNRNQAGRAGLTSHWDESNDKVMKEVWSNDIKNKFKNKNRWEGFGYWNDHCLYNQSCIHLNESK</sequence>
<accession>A0AAV0B6N7</accession>
<gene>
    <name evidence="1" type="ORF">PPACK8108_LOCUS14570</name>
</gene>
<dbReference type="Gene3D" id="3.30.1140.40">
    <property type="entry name" value="Tctex-1"/>
    <property type="match status" value="1"/>
</dbReference>
<dbReference type="InterPro" id="IPR005334">
    <property type="entry name" value="Tctex-1-like"/>
</dbReference>
<dbReference type="AlphaFoldDB" id="A0AAV0B6N7"/>
<name>A0AAV0B6N7_PHAPC</name>
<dbReference type="Pfam" id="PF03645">
    <property type="entry name" value="Tctex-1"/>
    <property type="match status" value="1"/>
</dbReference>
<organism evidence="1 2">
    <name type="scientific">Phakopsora pachyrhizi</name>
    <name type="common">Asian soybean rust disease fungus</name>
    <dbReference type="NCBI Taxonomy" id="170000"/>
    <lineage>
        <taxon>Eukaryota</taxon>
        <taxon>Fungi</taxon>
        <taxon>Dikarya</taxon>
        <taxon>Basidiomycota</taxon>
        <taxon>Pucciniomycotina</taxon>
        <taxon>Pucciniomycetes</taxon>
        <taxon>Pucciniales</taxon>
        <taxon>Phakopsoraceae</taxon>
        <taxon>Phakopsora</taxon>
    </lineage>
</organism>
<evidence type="ECO:0000313" key="1">
    <source>
        <dbReference type="EMBL" id="CAH7681897.1"/>
    </source>
</evidence>
<dbReference type="EMBL" id="CALTRL010003756">
    <property type="protein sequence ID" value="CAH7681897.1"/>
    <property type="molecule type" value="Genomic_DNA"/>
</dbReference>
<dbReference type="CDD" id="cd21449">
    <property type="entry name" value="DLC-like_SF"/>
    <property type="match status" value="1"/>
</dbReference>
<comment type="caution">
    <text evidence="1">The sequence shown here is derived from an EMBL/GenBank/DDBJ whole genome shotgun (WGS) entry which is preliminary data.</text>
</comment>
<keyword evidence="2" id="KW-1185">Reference proteome</keyword>
<proteinExistence type="predicted"/>
<dbReference type="Proteomes" id="UP001153365">
    <property type="component" value="Unassembled WGS sequence"/>
</dbReference>
<reference evidence="1" key="1">
    <citation type="submission" date="2022-06" db="EMBL/GenBank/DDBJ databases">
        <authorList>
            <consortium name="SYNGENTA / RWTH Aachen University"/>
        </authorList>
    </citation>
    <scope>NUCLEOTIDE SEQUENCE</scope>
</reference>
<protein>
    <submittedName>
        <fullName evidence="1">Uncharacterized protein</fullName>
    </submittedName>
</protein>
<dbReference type="InterPro" id="IPR038586">
    <property type="entry name" value="Tctex-1-like_sf"/>
</dbReference>